<accession>A0A8D8RBV7</accession>
<reference evidence="2" key="1">
    <citation type="submission" date="2021-05" db="EMBL/GenBank/DDBJ databases">
        <authorList>
            <person name="Alioto T."/>
            <person name="Alioto T."/>
            <person name="Gomez Garrido J."/>
        </authorList>
    </citation>
    <scope>NUCLEOTIDE SEQUENCE</scope>
</reference>
<name>A0A8D8RBV7_9HEMI</name>
<dbReference type="EMBL" id="HBUF01148766">
    <property type="protein sequence ID" value="CAG6647796.1"/>
    <property type="molecule type" value="Transcribed_RNA"/>
</dbReference>
<dbReference type="PANTHER" id="PTHR14469:SF0">
    <property type="entry name" value="FAMILY WITH SEQUENCE SIMILARITY 113"/>
    <property type="match status" value="1"/>
</dbReference>
<proteinExistence type="inferred from homology"/>
<dbReference type="AlphaFoldDB" id="A0A8D8RBV7"/>
<evidence type="ECO:0000256" key="1">
    <source>
        <dbReference type="ARBA" id="ARBA00037957"/>
    </source>
</evidence>
<evidence type="ECO:0000313" key="2">
    <source>
        <dbReference type="EMBL" id="CAG6647796.1"/>
    </source>
</evidence>
<sequence length="170" mass="19761">MADIFSKREMENMLKGKHILILGDSNMRALYKDLVWLINQGSLVNAEAIRAKGERSYLGDKLLGSHVMTRARHYVEHREYDHPSSQTRLEFKFITQVLSDETRDMLELFRKNRNRAPSVILINSTLWDLSRWGPNGDKKFRNNLRELFSRLRSNLPCDTVVIAHCTPACT</sequence>
<protein>
    <submittedName>
        <fullName evidence="2">PC-esterase domain-containing protein 1A</fullName>
    </submittedName>
</protein>
<dbReference type="Gene3D" id="3.40.50.1110">
    <property type="entry name" value="SGNH hydrolase"/>
    <property type="match status" value="1"/>
</dbReference>
<comment type="similarity">
    <text evidence="1">Belongs to the PC-esterase family.</text>
</comment>
<dbReference type="InterPro" id="IPR036514">
    <property type="entry name" value="SGNH_hydro_sf"/>
</dbReference>
<dbReference type="PANTHER" id="PTHR14469">
    <property type="entry name" value="SARCOMA ANTIGEN NY-SAR-23"/>
    <property type="match status" value="1"/>
</dbReference>
<organism evidence="2">
    <name type="scientific">Cacopsylla melanoneura</name>
    <dbReference type="NCBI Taxonomy" id="428564"/>
    <lineage>
        <taxon>Eukaryota</taxon>
        <taxon>Metazoa</taxon>
        <taxon>Ecdysozoa</taxon>
        <taxon>Arthropoda</taxon>
        <taxon>Hexapoda</taxon>
        <taxon>Insecta</taxon>
        <taxon>Pterygota</taxon>
        <taxon>Neoptera</taxon>
        <taxon>Paraneoptera</taxon>
        <taxon>Hemiptera</taxon>
        <taxon>Sternorrhyncha</taxon>
        <taxon>Psylloidea</taxon>
        <taxon>Psyllidae</taxon>
        <taxon>Psyllinae</taxon>
        <taxon>Cacopsylla</taxon>
    </lineage>
</organism>